<evidence type="ECO:0000256" key="7">
    <source>
        <dbReference type="ARBA" id="ARBA00023125"/>
    </source>
</evidence>
<dbReference type="InterPro" id="IPR050331">
    <property type="entry name" value="Zinc_finger"/>
</dbReference>
<evidence type="ECO:0000256" key="5">
    <source>
        <dbReference type="ARBA" id="ARBA00022833"/>
    </source>
</evidence>
<proteinExistence type="predicted"/>
<dbReference type="OrthoDB" id="427030at2759"/>
<dbReference type="InParanoid" id="A0A6J2XUN8"/>
<keyword evidence="4 10" id="KW-0863">Zinc-finger</keyword>
<dbReference type="PANTHER" id="PTHR16515">
    <property type="entry name" value="PR DOMAIN ZINC FINGER PROTEIN"/>
    <property type="match status" value="1"/>
</dbReference>
<dbReference type="Proteomes" id="UP000504635">
    <property type="component" value="Unplaced"/>
</dbReference>
<dbReference type="InterPro" id="IPR013087">
    <property type="entry name" value="Znf_C2H2_type"/>
</dbReference>
<keyword evidence="14" id="KW-1185">Reference proteome</keyword>
<evidence type="ECO:0000256" key="1">
    <source>
        <dbReference type="ARBA" id="ARBA00004123"/>
    </source>
</evidence>
<feature type="domain" description="C2H2-type" evidence="12">
    <location>
        <begin position="369"/>
        <end position="391"/>
    </location>
</feature>
<keyword evidence="3" id="KW-0677">Repeat</keyword>
<evidence type="ECO:0000256" key="8">
    <source>
        <dbReference type="ARBA" id="ARBA00023163"/>
    </source>
</evidence>
<keyword evidence="7" id="KW-0238">DNA-binding</keyword>
<dbReference type="SMART" id="SM00355">
    <property type="entry name" value="ZnF_C2H2"/>
    <property type="match status" value="6"/>
</dbReference>
<dbReference type="KEGG" id="soy:115881065"/>
<keyword evidence="2 11" id="KW-0479">Metal-binding</keyword>
<feature type="domain" description="C2H2-type" evidence="12">
    <location>
        <begin position="229"/>
        <end position="256"/>
    </location>
</feature>
<feature type="binding site" evidence="11">
    <location>
        <position position="56"/>
    </location>
    <ligand>
        <name>Zn(2+)</name>
        <dbReference type="ChEBI" id="CHEBI:29105"/>
    </ligand>
</feature>
<dbReference type="Pfam" id="PF00096">
    <property type="entry name" value="zf-C2H2"/>
    <property type="match status" value="5"/>
</dbReference>
<evidence type="ECO:0000256" key="2">
    <source>
        <dbReference type="ARBA" id="ARBA00022723"/>
    </source>
</evidence>
<feature type="domain" description="C2H2-type" evidence="12">
    <location>
        <begin position="257"/>
        <end position="284"/>
    </location>
</feature>
<organism evidence="14 15">
    <name type="scientific">Sitophilus oryzae</name>
    <name type="common">Rice weevil</name>
    <name type="synonym">Curculio oryzae</name>
    <dbReference type="NCBI Taxonomy" id="7048"/>
    <lineage>
        <taxon>Eukaryota</taxon>
        <taxon>Metazoa</taxon>
        <taxon>Ecdysozoa</taxon>
        <taxon>Arthropoda</taxon>
        <taxon>Hexapoda</taxon>
        <taxon>Insecta</taxon>
        <taxon>Pterygota</taxon>
        <taxon>Neoptera</taxon>
        <taxon>Endopterygota</taxon>
        <taxon>Coleoptera</taxon>
        <taxon>Polyphaga</taxon>
        <taxon>Cucujiformia</taxon>
        <taxon>Curculionidae</taxon>
        <taxon>Dryophthorinae</taxon>
        <taxon>Sitophilus</taxon>
    </lineage>
</organism>
<dbReference type="SUPFAM" id="SSF57716">
    <property type="entry name" value="Glucocorticoid receptor-like (DNA-binding domain)"/>
    <property type="match status" value="1"/>
</dbReference>
<accession>A0A6J2XUN8</accession>
<dbReference type="FunFam" id="3.30.160.60:FF:000100">
    <property type="entry name" value="Zinc finger 45-like"/>
    <property type="match status" value="1"/>
</dbReference>
<evidence type="ECO:0000313" key="15">
    <source>
        <dbReference type="RefSeq" id="XP_030754284.1"/>
    </source>
</evidence>
<evidence type="ECO:0000256" key="4">
    <source>
        <dbReference type="ARBA" id="ARBA00022771"/>
    </source>
</evidence>
<dbReference type="SUPFAM" id="SSF57667">
    <property type="entry name" value="beta-beta-alpha zinc fingers"/>
    <property type="match status" value="3"/>
</dbReference>
<keyword evidence="8" id="KW-0804">Transcription</keyword>
<evidence type="ECO:0000256" key="6">
    <source>
        <dbReference type="ARBA" id="ARBA00023015"/>
    </source>
</evidence>
<sequence>MPWVKNLCRLCGQIGDVCFNILGSESSYNLQQKIKKCLNIEINKDDFKPKEICSLCCTKLNEISNFLDLVYATNMKFDAIYYTEPWHQSLNDRLLCDNNAAQNFIQKQQSVIVSNSNKQGFENFQSYSSTAENSSIMILQHYSTNNLMNYGTNINGNMPNYNDFASFSIKSENNAVTKKKQSQVSDGTSNQFLEGIQSQQKNILSIDDIKKSLKPQSVAKNNLKPSKLYPCPHCEKTFMRRSNLNAHIAYHTKIRPYACSICSKTFAVKCHLTQHHKIHSNKFQCHVCHKNFDVPSKLSRHIRIHTNEKPFVCTFPQCSKSFADNNNLKYHSLTHLNDKQFSCDICMKMFKSRKNLRTHLRTHVDDSRFHCKLCQKGFKYKHNLKNHLIKHGVNIQNNMS</sequence>
<feature type="domain" description="C2H2-type" evidence="12">
    <location>
        <begin position="311"/>
        <end position="340"/>
    </location>
</feature>
<feature type="binding site" evidence="11">
    <location>
        <position position="8"/>
    </location>
    <ligand>
        <name>Zn(2+)</name>
        <dbReference type="ChEBI" id="CHEBI:29105"/>
    </ligand>
</feature>
<dbReference type="GO" id="GO:0003677">
    <property type="term" value="F:DNA binding"/>
    <property type="evidence" value="ECO:0007669"/>
    <property type="project" value="UniProtKB-KW"/>
</dbReference>
<dbReference type="PROSITE" id="PS50157">
    <property type="entry name" value="ZINC_FINGER_C2H2_2"/>
    <property type="match status" value="6"/>
</dbReference>
<keyword evidence="6" id="KW-0805">Transcription regulation</keyword>
<feature type="domain" description="ZAD" evidence="13">
    <location>
        <begin position="6"/>
        <end position="80"/>
    </location>
</feature>
<evidence type="ECO:0000259" key="13">
    <source>
        <dbReference type="PROSITE" id="PS51915"/>
    </source>
</evidence>
<dbReference type="InterPro" id="IPR036236">
    <property type="entry name" value="Znf_C2H2_sf"/>
</dbReference>
<feature type="domain" description="C2H2-type" evidence="12">
    <location>
        <begin position="341"/>
        <end position="368"/>
    </location>
</feature>
<dbReference type="FunCoup" id="A0A6J2XUN8">
    <property type="interactions" value="78"/>
</dbReference>
<name>A0A6J2XUN8_SITOR</name>
<evidence type="ECO:0000313" key="14">
    <source>
        <dbReference type="Proteomes" id="UP000504635"/>
    </source>
</evidence>
<feature type="binding site" evidence="11">
    <location>
        <position position="53"/>
    </location>
    <ligand>
        <name>Zn(2+)</name>
        <dbReference type="ChEBI" id="CHEBI:29105"/>
    </ligand>
</feature>
<evidence type="ECO:0000259" key="12">
    <source>
        <dbReference type="PROSITE" id="PS50157"/>
    </source>
</evidence>
<dbReference type="Gene3D" id="3.40.1800.20">
    <property type="match status" value="1"/>
</dbReference>
<reference evidence="15" key="1">
    <citation type="submission" date="2025-08" db="UniProtKB">
        <authorList>
            <consortium name="RefSeq"/>
        </authorList>
    </citation>
    <scope>IDENTIFICATION</scope>
    <source>
        <tissue evidence="15">Gonads</tissue>
    </source>
</reference>
<evidence type="ECO:0000256" key="10">
    <source>
        <dbReference type="PROSITE-ProRule" id="PRU00042"/>
    </source>
</evidence>
<dbReference type="Gene3D" id="3.30.160.60">
    <property type="entry name" value="Classic Zinc Finger"/>
    <property type="match status" value="5"/>
</dbReference>
<dbReference type="SMART" id="SM00868">
    <property type="entry name" value="zf-AD"/>
    <property type="match status" value="1"/>
</dbReference>
<keyword evidence="9" id="KW-0539">Nucleus</keyword>
<feature type="binding site" evidence="11">
    <location>
        <position position="11"/>
    </location>
    <ligand>
        <name>Zn(2+)</name>
        <dbReference type="ChEBI" id="CHEBI:29105"/>
    </ligand>
</feature>
<dbReference type="PANTHER" id="PTHR16515:SF66">
    <property type="entry name" value="C2H2-TYPE DOMAIN-CONTAINING PROTEIN"/>
    <property type="match status" value="1"/>
</dbReference>
<evidence type="ECO:0000256" key="11">
    <source>
        <dbReference type="PROSITE-ProRule" id="PRU01263"/>
    </source>
</evidence>
<dbReference type="GeneID" id="115881065"/>
<comment type="subcellular location">
    <subcellularLocation>
        <location evidence="1">Nucleus</location>
    </subcellularLocation>
</comment>
<keyword evidence="5 11" id="KW-0862">Zinc</keyword>
<gene>
    <name evidence="15" type="primary">LOC115881065</name>
</gene>
<dbReference type="InterPro" id="IPR012934">
    <property type="entry name" value="Znf_AD"/>
</dbReference>
<dbReference type="FunFam" id="3.30.160.60:FF:000125">
    <property type="entry name" value="Putative zinc finger protein 143"/>
    <property type="match status" value="1"/>
</dbReference>
<dbReference type="PROSITE" id="PS51915">
    <property type="entry name" value="ZAD"/>
    <property type="match status" value="1"/>
</dbReference>
<dbReference type="GO" id="GO:0008270">
    <property type="term" value="F:zinc ion binding"/>
    <property type="evidence" value="ECO:0007669"/>
    <property type="project" value="UniProtKB-UniRule"/>
</dbReference>
<dbReference type="GO" id="GO:0005634">
    <property type="term" value="C:nucleus"/>
    <property type="evidence" value="ECO:0007669"/>
    <property type="project" value="UniProtKB-SubCell"/>
</dbReference>
<feature type="domain" description="C2H2-type" evidence="12">
    <location>
        <begin position="283"/>
        <end position="310"/>
    </location>
</feature>
<dbReference type="Pfam" id="PF07776">
    <property type="entry name" value="zf-AD"/>
    <property type="match status" value="1"/>
</dbReference>
<evidence type="ECO:0000256" key="9">
    <source>
        <dbReference type="ARBA" id="ARBA00023242"/>
    </source>
</evidence>
<protein>
    <submittedName>
        <fullName evidence="15">Zinc finger protein 425-like</fullName>
    </submittedName>
</protein>
<dbReference type="PROSITE" id="PS00028">
    <property type="entry name" value="ZINC_FINGER_C2H2_1"/>
    <property type="match status" value="6"/>
</dbReference>
<evidence type="ECO:0000256" key="3">
    <source>
        <dbReference type="ARBA" id="ARBA00022737"/>
    </source>
</evidence>
<dbReference type="RefSeq" id="XP_030754284.1">
    <property type="nucleotide sequence ID" value="XM_030898424.1"/>
</dbReference>
<dbReference type="GO" id="GO:0010468">
    <property type="term" value="P:regulation of gene expression"/>
    <property type="evidence" value="ECO:0007669"/>
    <property type="project" value="TreeGrafter"/>
</dbReference>
<dbReference type="FunFam" id="3.30.160.60:FF:000325">
    <property type="entry name" value="ZFP90 zinc finger protein"/>
    <property type="match status" value="1"/>
</dbReference>
<dbReference type="AlphaFoldDB" id="A0A6J2XUN8"/>